<name>A0AB73SXI0_9FIRM</name>
<protein>
    <submittedName>
        <fullName evidence="1">Uncharacterized protein DUF4432</fullName>
    </submittedName>
</protein>
<dbReference type="Gene3D" id="2.70.98.10">
    <property type="match status" value="1"/>
</dbReference>
<dbReference type="Pfam" id="PF14486">
    <property type="entry name" value="DUF4432"/>
    <property type="match status" value="1"/>
</dbReference>
<sequence>MKKEELLRRVGSMQQAAGIRAVRCMEGKAGGMKAFEVKNDRMSFMVLEDKCLDIGELSYKGCNMNFLSKPGLTGRAHYDTNGGEAIRSIMGGMLFTSGLRNICTPCTVQGEDFPMHGRIRTTPAEHVCSDAWWEDGVYRLRIAGEMREAALFGENLVLRREITTAYQEKSIHIRDVVINQGFREEPFLILYHFNIGWPLLSEECDLIIPSSETLARDREAMRGLSKWNTIEEPIDGEPEYVFLHEMAADENGNTFAAVYNRELEMGLQISFSKKALPYFMEWKSRASGDYALGLEPANASVYGKQYHLERGDHPSIGPQEEVVIELTLTVLDGEEDLKKVMEEKEAYCSPGER</sequence>
<comment type="caution">
    <text evidence="1">The sequence shown here is derived from an EMBL/GenBank/DDBJ whole genome shotgun (WGS) entry which is preliminary data.</text>
</comment>
<dbReference type="EMBL" id="QGGY01000023">
    <property type="protein sequence ID" value="PWJ72057.1"/>
    <property type="molecule type" value="Genomic_DNA"/>
</dbReference>
<reference evidence="1 2" key="1">
    <citation type="submission" date="2018-05" db="EMBL/GenBank/DDBJ databases">
        <authorList>
            <person name="Goeker M."/>
            <person name="Huntemann M."/>
            <person name="Clum A."/>
            <person name="Pillay M."/>
            <person name="Palaniappan K."/>
            <person name="Varghese N."/>
            <person name="Mikhailova N."/>
            <person name="Stamatis D."/>
            <person name="Reddy T."/>
            <person name="Daum C."/>
            <person name="Shapiro N."/>
            <person name="Ivanova N."/>
            <person name="Kyrpides N."/>
            <person name="Woyke T."/>
        </authorList>
    </citation>
    <scope>NUCLEOTIDE SEQUENCE [LARGE SCALE GENOMIC DNA]</scope>
    <source>
        <strain evidence="1 2">DSM 26524</strain>
    </source>
</reference>
<dbReference type="AlphaFoldDB" id="A0AB73SXI0"/>
<dbReference type="Proteomes" id="UP000245412">
    <property type="component" value="Unassembled WGS sequence"/>
</dbReference>
<evidence type="ECO:0000313" key="2">
    <source>
        <dbReference type="Proteomes" id="UP000245412"/>
    </source>
</evidence>
<proteinExistence type="predicted"/>
<gene>
    <name evidence="1" type="ORF">C7383_1233</name>
</gene>
<evidence type="ECO:0000313" key="1">
    <source>
        <dbReference type="EMBL" id="PWJ72057.1"/>
    </source>
</evidence>
<keyword evidence="2" id="KW-1185">Reference proteome</keyword>
<dbReference type="InterPro" id="IPR027839">
    <property type="entry name" value="DUF4432"/>
</dbReference>
<dbReference type="CDD" id="cd09023">
    <property type="entry name" value="Aldose_epim_Ec_c4013"/>
    <property type="match status" value="1"/>
</dbReference>
<accession>A0AB73SXI0</accession>
<organism evidence="1 2">
    <name type="scientific">Murimonas intestini</name>
    <dbReference type="NCBI Taxonomy" id="1337051"/>
    <lineage>
        <taxon>Bacteria</taxon>
        <taxon>Bacillati</taxon>
        <taxon>Bacillota</taxon>
        <taxon>Clostridia</taxon>
        <taxon>Lachnospirales</taxon>
        <taxon>Lachnospiraceae</taxon>
        <taxon>Murimonas</taxon>
    </lineage>
</organism>
<dbReference type="GO" id="GO:0030246">
    <property type="term" value="F:carbohydrate binding"/>
    <property type="evidence" value="ECO:0007669"/>
    <property type="project" value="InterPro"/>
</dbReference>
<dbReference type="InterPro" id="IPR014718">
    <property type="entry name" value="GH-type_carb-bd"/>
</dbReference>
<dbReference type="RefSeq" id="WP_109748759.1">
    <property type="nucleotide sequence ID" value="NZ_JANKBI010000027.1"/>
</dbReference>